<dbReference type="InterPro" id="IPR011856">
    <property type="entry name" value="tRNA_endonuc-like_dom_sf"/>
</dbReference>
<dbReference type="Proteomes" id="UP000321907">
    <property type="component" value="Unassembled WGS sequence"/>
</dbReference>
<dbReference type="EMBL" id="VOXD01000003">
    <property type="protein sequence ID" value="TXF91214.1"/>
    <property type="molecule type" value="Genomic_DNA"/>
</dbReference>
<gene>
    <name evidence="1" type="ORF">FUA23_03045</name>
</gene>
<dbReference type="RefSeq" id="WP_147929233.1">
    <property type="nucleotide sequence ID" value="NZ_VOXD01000003.1"/>
</dbReference>
<evidence type="ECO:0000313" key="2">
    <source>
        <dbReference type="Proteomes" id="UP000321907"/>
    </source>
</evidence>
<evidence type="ECO:0000313" key="1">
    <source>
        <dbReference type="EMBL" id="TXF91214.1"/>
    </source>
</evidence>
<protein>
    <submittedName>
        <fullName evidence="1">NERD domain-containing protein</fullName>
    </submittedName>
</protein>
<sequence>MTFQQLPTTQRGDAGEAIADSYFAAQGWHVYSPPIGPAHPIDRVLMTEHGVFAVDVKTYPRQYSRPCTGIDTGDHEKYLTIEATGLPVVLFFIDAFEGCIYSGRLSRLKAAAKHHSGKTYYPLQLMTFTRRLTAKELSDLAQPQDSRYQLTRPFFAINKPATDAD</sequence>
<name>A0A5C7FWX9_9BACT</name>
<comment type="caution">
    <text evidence="1">The sequence shown here is derived from an EMBL/GenBank/DDBJ whole genome shotgun (WGS) entry which is preliminary data.</text>
</comment>
<organism evidence="1 2">
    <name type="scientific">Neolewinella aurantiaca</name>
    <dbReference type="NCBI Taxonomy" id="2602767"/>
    <lineage>
        <taxon>Bacteria</taxon>
        <taxon>Pseudomonadati</taxon>
        <taxon>Bacteroidota</taxon>
        <taxon>Saprospiria</taxon>
        <taxon>Saprospirales</taxon>
        <taxon>Lewinellaceae</taxon>
        <taxon>Neolewinella</taxon>
    </lineage>
</organism>
<keyword evidence="2" id="KW-1185">Reference proteome</keyword>
<dbReference type="GO" id="GO:0003676">
    <property type="term" value="F:nucleic acid binding"/>
    <property type="evidence" value="ECO:0007669"/>
    <property type="project" value="InterPro"/>
</dbReference>
<dbReference type="Gene3D" id="3.40.1350.10">
    <property type="match status" value="1"/>
</dbReference>
<dbReference type="AlphaFoldDB" id="A0A5C7FWX9"/>
<accession>A0A5C7FWX9</accession>
<dbReference type="OrthoDB" id="9801840at2"/>
<proteinExistence type="predicted"/>
<reference evidence="1 2" key="1">
    <citation type="submission" date="2019-08" db="EMBL/GenBank/DDBJ databases">
        <title>Lewinella sp. strain SSH13 Genome sequencing and assembly.</title>
        <authorList>
            <person name="Kim I."/>
        </authorList>
    </citation>
    <scope>NUCLEOTIDE SEQUENCE [LARGE SCALE GENOMIC DNA]</scope>
    <source>
        <strain evidence="1 2">SSH13</strain>
    </source>
</reference>